<gene>
    <name evidence="2" type="ORF">LCGC14_2058960</name>
</gene>
<evidence type="ECO:0000313" key="2">
    <source>
        <dbReference type="EMBL" id="KKL75028.1"/>
    </source>
</evidence>
<sequence length="75" mass="9048">MDSFKKNDFLKLKWDIMLDESLLNLQITFLLTLGTIIFIFVSYRRRDLIAYLPPYLILPIGYLFIYKFMITPTDY</sequence>
<keyword evidence="1" id="KW-1133">Transmembrane helix</keyword>
<keyword evidence="1" id="KW-0472">Membrane</keyword>
<dbReference type="AlphaFoldDB" id="A0A0F9ELM2"/>
<evidence type="ECO:0000256" key="1">
    <source>
        <dbReference type="SAM" id="Phobius"/>
    </source>
</evidence>
<comment type="caution">
    <text evidence="2">The sequence shown here is derived from an EMBL/GenBank/DDBJ whole genome shotgun (WGS) entry which is preliminary data.</text>
</comment>
<organism evidence="2">
    <name type="scientific">marine sediment metagenome</name>
    <dbReference type="NCBI Taxonomy" id="412755"/>
    <lineage>
        <taxon>unclassified sequences</taxon>
        <taxon>metagenomes</taxon>
        <taxon>ecological metagenomes</taxon>
    </lineage>
</organism>
<name>A0A0F9ELM2_9ZZZZ</name>
<protein>
    <submittedName>
        <fullName evidence="2">Uncharacterized protein</fullName>
    </submittedName>
</protein>
<keyword evidence="1" id="KW-0812">Transmembrane</keyword>
<accession>A0A0F9ELM2</accession>
<feature type="transmembrane region" description="Helical" evidence="1">
    <location>
        <begin position="21"/>
        <end position="43"/>
    </location>
</feature>
<proteinExistence type="predicted"/>
<dbReference type="EMBL" id="LAZR01024470">
    <property type="protein sequence ID" value="KKL75028.1"/>
    <property type="molecule type" value="Genomic_DNA"/>
</dbReference>
<feature type="transmembrane region" description="Helical" evidence="1">
    <location>
        <begin position="49"/>
        <end position="69"/>
    </location>
</feature>
<reference evidence="2" key="1">
    <citation type="journal article" date="2015" name="Nature">
        <title>Complex archaea that bridge the gap between prokaryotes and eukaryotes.</title>
        <authorList>
            <person name="Spang A."/>
            <person name="Saw J.H."/>
            <person name="Jorgensen S.L."/>
            <person name="Zaremba-Niedzwiedzka K."/>
            <person name="Martijn J."/>
            <person name="Lind A.E."/>
            <person name="van Eijk R."/>
            <person name="Schleper C."/>
            <person name="Guy L."/>
            <person name="Ettema T.J."/>
        </authorList>
    </citation>
    <scope>NUCLEOTIDE SEQUENCE</scope>
</reference>